<accession>A0AA40BZL1</accession>
<sequence>MVTLSPRQRRANYSLPSLHFVMFAKHAVVFHVEHSVCDNVCIRTPEHRFGSALLLIHPAASSADRGNLLCITSVHRRSEQKRRTPKRLFQLWKAAAQQGVPTRISCLRYINRSISSRVATKKSKIKHEPKCRSALTAEKTRIIMHSAIASAGENLASSLLPGHMAHGVKFGAPEAVKRKEPWHALFPGFPGNGECLQATEGIFAFATMTYAMRPRGTGRNSPYFQIGLRAYFGMA</sequence>
<reference evidence="1" key="1">
    <citation type="submission" date="2023-06" db="EMBL/GenBank/DDBJ databases">
        <title>Genome-scale phylogeny and comparative genomics of the fungal order Sordariales.</title>
        <authorList>
            <consortium name="Lawrence Berkeley National Laboratory"/>
            <person name="Hensen N."/>
            <person name="Bonometti L."/>
            <person name="Westerberg I."/>
            <person name="Brannstrom I.O."/>
            <person name="Guillou S."/>
            <person name="Cros-Aarteil S."/>
            <person name="Calhoun S."/>
            <person name="Haridas S."/>
            <person name="Kuo A."/>
            <person name="Mondo S."/>
            <person name="Pangilinan J."/>
            <person name="Riley R."/>
            <person name="Labutti K."/>
            <person name="Andreopoulos B."/>
            <person name="Lipzen A."/>
            <person name="Chen C."/>
            <person name="Yanf M."/>
            <person name="Daum C."/>
            <person name="Ng V."/>
            <person name="Clum A."/>
            <person name="Steindorff A."/>
            <person name="Ohm R."/>
            <person name="Martin F."/>
            <person name="Silar P."/>
            <person name="Natvig D."/>
            <person name="Lalanne C."/>
            <person name="Gautier V."/>
            <person name="Ament-Velasquez S.L."/>
            <person name="Kruys A."/>
            <person name="Hutchinson M.I."/>
            <person name="Powell A.J."/>
            <person name="Barry K."/>
            <person name="Miller A.N."/>
            <person name="Grigoriev I.V."/>
            <person name="Debuchy R."/>
            <person name="Gladieux P."/>
            <person name="Thoren M.H."/>
            <person name="Johannesson H."/>
        </authorList>
    </citation>
    <scope>NUCLEOTIDE SEQUENCE</scope>
    <source>
        <strain evidence="1">CBS 606.72</strain>
    </source>
</reference>
<dbReference type="AlphaFoldDB" id="A0AA40BZL1"/>
<protein>
    <submittedName>
        <fullName evidence="1">Uncharacterized protein</fullName>
    </submittedName>
</protein>
<evidence type="ECO:0000313" key="2">
    <source>
        <dbReference type="Proteomes" id="UP001175000"/>
    </source>
</evidence>
<organism evidence="1 2">
    <name type="scientific">Immersiella caudata</name>
    <dbReference type="NCBI Taxonomy" id="314043"/>
    <lineage>
        <taxon>Eukaryota</taxon>
        <taxon>Fungi</taxon>
        <taxon>Dikarya</taxon>
        <taxon>Ascomycota</taxon>
        <taxon>Pezizomycotina</taxon>
        <taxon>Sordariomycetes</taxon>
        <taxon>Sordariomycetidae</taxon>
        <taxon>Sordariales</taxon>
        <taxon>Lasiosphaeriaceae</taxon>
        <taxon>Immersiella</taxon>
    </lineage>
</organism>
<proteinExistence type="predicted"/>
<evidence type="ECO:0000313" key="1">
    <source>
        <dbReference type="EMBL" id="KAK0619234.1"/>
    </source>
</evidence>
<gene>
    <name evidence="1" type="ORF">B0T14DRAFT_203258</name>
</gene>
<dbReference type="Proteomes" id="UP001175000">
    <property type="component" value="Unassembled WGS sequence"/>
</dbReference>
<keyword evidence="2" id="KW-1185">Reference proteome</keyword>
<comment type="caution">
    <text evidence="1">The sequence shown here is derived from an EMBL/GenBank/DDBJ whole genome shotgun (WGS) entry which is preliminary data.</text>
</comment>
<name>A0AA40BZL1_9PEZI</name>
<dbReference type="EMBL" id="JAULSU010000004">
    <property type="protein sequence ID" value="KAK0619234.1"/>
    <property type="molecule type" value="Genomic_DNA"/>
</dbReference>